<protein>
    <submittedName>
        <fullName evidence="2">Uncharacterized protein</fullName>
    </submittedName>
</protein>
<organism evidence="2 3">
    <name type="scientific">Portunus trituberculatus</name>
    <name type="common">Swimming crab</name>
    <name type="synonym">Neptunus trituberculatus</name>
    <dbReference type="NCBI Taxonomy" id="210409"/>
    <lineage>
        <taxon>Eukaryota</taxon>
        <taxon>Metazoa</taxon>
        <taxon>Ecdysozoa</taxon>
        <taxon>Arthropoda</taxon>
        <taxon>Crustacea</taxon>
        <taxon>Multicrustacea</taxon>
        <taxon>Malacostraca</taxon>
        <taxon>Eumalacostraca</taxon>
        <taxon>Eucarida</taxon>
        <taxon>Decapoda</taxon>
        <taxon>Pleocyemata</taxon>
        <taxon>Brachyura</taxon>
        <taxon>Eubrachyura</taxon>
        <taxon>Portunoidea</taxon>
        <taxon>Portunidae</taxon>
        <taxon>Portuninae</taxon>
        <taxon>Portunus</taxon>
    </lineage>
</organism>
<sequence length="175" mass="19074">MHCRSSSSSSSSSSAQPRRPRYMSAQFCTSSSPFPPSPSSPLSSLFPSPPIAASPVHPSPAPTPPQALSVSIYHLLFSMQRKATLAASCQNNNLRTLLWAADHLHASISPFDPPPTLNLESLCTCNWAKRRVSTAPLLMVRVMLHNVKHFCQHLHYIQQAPGQVALVPEINQTPT</sequence>
<evidence type="ECO:0000256" key="1">
    <source>
        <dbReference type="SAM" id="MobiDB-lite"/>
    </source>
</evidence>
<evidence type="ECO:0000313" key="3">
    <source>
        <dbReference type="Proteomes" id="UP000324222"/>
    </source>
</evidence>
<proteinExistence type="predicted"/>
<dbReference type="AlphaFoldDB" id="A0A5B7IUF4"/>
<comment type="caution">
    <text evidence="2">The sequence shown here is derived from an EMBL/GenBank/DDBJ whole genome shotgun (WGS) entry which is preliminary data.</text>
</comment>
<feature type="region of interest" description="Disordered" evidence="1">
    <location>
        <begin position="1"/>
        <end position="43"/>
    </location>
</feature>
<dbReference type="Proteomes" id="UP000324222">
    <property type="component" value="Unassembled WGS sequence"/>
</dbReference>
<name>A0A5B7IUF4_PORTR</name>
<accession>A0A5B7IUF4</accession>
<keyword evidence="3" id="KW-1185">Reference proteome</keyword>
<evidence type="ECO:0000313" key="2">
    <source>
        <dbReference type="EMBL" id="MPC83834.1"/>
    </source>
</evidence>
<dbReference type="EMBL" id="VSRR010063643">
    <property type="protein sequence ID" value="MPC83834.1"/>
    <property type="molecule type" value="Genomic_DNA"/>
</dbReference>
<reference evidence="2 3" key="1">
    <citation type="submission" date="2019-05" db="EMBL/GenBank/DDBJ databases">
        <title>Another draft genome of Portunus trituberculatus and its Hox gene families provides insights of decapod evolution.</title>
        <authorList>
            <person name="Jeong J.-H."/>
            <person name="Song I."/>
            <person name="Kim S."/>
            <person name="Choi T."/>
            <person name="Kim D."/>
            <person name="Ryu S."/>
            <person name="Kim W."/>
        </authorList>
    </citation>
    <scope>NUCLEOTIDE SEQUENCE [LARGE SCALE GENOMIC DNA]</scope>
    <source>
        <tissue evidence="2">Muscle</tissue>
    </source>
</reference>
<gene>
    <name evidence="2" type="ORF">E2C01_078553</name>
</gene>
<feature type="compositionally biased region" description="Low complexity" evidence="1">
    <location>
        <begin position="1"/>
        <end position="14"/>
    </location>
</feature>